<dbReference type="Gene3D" id="3.40.50.150">
    <property type="entry name" value="Vaccinia Virus protein VP39"/>
    <property type="match status" value="1"/>
</dbReference>
<dbReference type="OrthoDB" id="529208at2"/>
<keyword evidence="3" id="KW-1185">Reference proteome</keyword>
<dbReference type="InterPro" id="IPR029063">
    <property type="entry name" value="SAM-dependent_MTases_sf"/>
</dbReference>
<feature type="domain" description="Methyltransferase" evidence="1">
    <location>
        <begin position="42"/>
        <end position="136"/>
    </location>
</feature>
<organism evidence="2 3">
    <name type="scientific">Pseudohalioglobus lutimaris</name>
    <dbReference type="NCBI Taxonomy" id="1737061"/>
    <lineage>
        <taxon>Bacteria</taxon>
        <taxon>Pseudomonadati</taxon>
        <taxon>Pseudomonadota</taxon>
        <taxon>Gammaproteobacteria</taxon>
        <taxon>Cellvibrionales</taxon>
        <taxon>Halieaceae</taxon>
        <taxon>Pseudohalioglobus</taxon>
    </lineage>
</organism>
<dbReference type="InterPro" id="IPR041698">
    <property type="entry name" value="Methyltransf_25"/>
</dbReference>
<dbReference type="AlphaFoldDB" id="A0A2N5WYE4"/>
<dbReference type="CDD" id="cd02440">
    <property type="entry name" value="AdoMet_MTases"/>
    <property type="match status" value="1"/>
</dbReference>
<dbReference type="GO" id="GO:0008168">
    <property type="term" value="F:methyltransferase activity"/>
    <property type="evidence" value="ECO:0007669"/>
    <property type="project" value="UniProtKB-KW"/>
</dbReference>
<proteinExistence type="predicted"/>
<accession>A0A2N5WYE4</accession>
<evidence type="ECO:0000313" key="3">
    <source>
        <dbReference type="Proteomes" id="UP000235005"/>
    </source>
</evidence>
<keyword evidence="2" id="KW-0489">Methyltransferase</keyword>
<comment type="caution">
    <text evidence="2">The sequence shown here is derived from an EMBL/GenBank/DDBJ whole genome shotgun (WGS) entry which is preliminary data.</text>
</comment>
<evidence type="ECO:0000313" key="2">
    <source>
        <dbReference type="EMBL" id="PLW67263.1"/>
    </source>
</evidence>
<name>A0A2N5WYE4_9GAMM</name>
<reference evidence="2 3" key="1">
    <citation type="submission" date="2018-01" db="EMBL/GenBank/DDBJ databases">
        <title>The draft genome sequence of Halioglobus lutimaris HF004.</title>
        <authorList>
            <person name="Du Z.-J."/>
            <person name="Shi M.-J."/>
        </authorList>
    </citation>
    <scope>NUCLEOTIDE SEQUENCE [LARGE SCALE GENOMIC DNA]</scope>
    <source>
        <strain evidence="2 3">HF004</strain>
    </source>
</reference>
<dbReference type="GO" id="GO:0032259">
    <property type="term" value="P:methylation"/>
    <property type="evidence" value="ECO:0007669"/>
    <property type="project" value="UniProtKB-KW"/>
</dbReference>
<sequence length="250" mass="27846">MEELSLLVDLHKHQQRQGPGSEEVTARAVELAGLRGAGALRIVDIGCGTGAASLQLAKMQDASITAVDLLPDFIEVLRDNAAREGLSGSIKALVGSMDKLPFADGEFDVVWSEGAVYNIGFAEGVRQWRRLLRPGGILLVSEISWLSLERPGAVQRYWDAAYPEIATQAEKTEQLENSGYEVIDTFTLPEACWMENYYLPLLESFDDFLARHPGDSQAAALVEAEKTEIELYRQYSDFYSYCMYIARVRR</sequence>
<gene>
    <name evidence="2" type="ORF">C0039_17635</name>
</gene>
<dbReference type="EMBL" id="PKUS01000032">
    <property type="protein sequence ID" value="PLW67263.1"/>
    <property type="molecule type" value="Genomic_DNA"/>
</dbReference>
<dbReference type="RefSeq" id="WP_101518815.1">
    <property type="nucleotide sequence ID" value="NZ_PKUS01000032.1"/>
</dbReference>
<dbReference type="Pfam" id="PF13649">
    <property type="entry name" value="Methyltransf_25"/>
    <property type="match status" value="1"/>
</dbReference>
<protein>
    <submittedName>
        <fullName evidence="2">SAM-dependent methyltransferase</fullName>
    </submittedName>
</protein>
<dbReference type="SUPFAM" id="SSF53335">
    <property type="entry name" value="S-adenosyl-L-methionine-dependent methyltransferases"/>
    <property type="match status" value="1"/>
</dbReference>
<dbReference type="PANTHER" id="PTHR43464:SF78">
    <property type="entry name" value="SLR1117 PROTEIN"/>
    <property type="match status" value="1"/>
</dbReference>
<dbReference type="Proteomes" id="UP000235005">
    <property type="component" value="Unassembled WGS sequence"/>
</dbReference>
<keyword evidence="2" id="KW-0808">Transferase</keyword>
<evidence type="ECO:0000259" key="1">
    <source>
        <dbReference type="Pfam" id="PF13649"/>
    </source>
</evidence>
<dbReference type="PANTHER" id="PTHR43464">
    <property type="entry name" value="METHYLTRANSFERASE"/>
    <property type="match status" value="1"/>
</dbReference>